<proteinExistence type="inferred from homology"/>
<feature type="site" description="Transition state stabilizer" evidence="9">
    <location>
        <position position="264"/>
    </location>
</feature>
<dbReference type="PROSITE" id="PS01076">
    <property type="entry name" value="ACETATE_KINASE_2"/>
    <property type="match status" value="1"/>
</dbReference>
<comment type="pathway">
    <text evidence="9">Metabolic intermediate biosynthesis; acetyl-CoA biosynthesis; acetyl-CoA from acetate: step 1/2.</text>
</comment>
<dbReference type="EC" id="2.7.2.1" evidence="9"/>
<dbReference type="GO" id="GO:0016301">
    <property type="term" value="F:kinase activity"/>
    <property type="evidence" value="ECO:0007669"/>
    <property type="project" value="UniProtKB-KW"/>
</dbReference>
<feature type="binding site" evidence="9">
    <location>
        <position position="32"/>
    </location>
    <ligand>
        <name>ATP</name>
        <dbReference type="ChEBI" id="CHEBI:30616"/>
    </ligand>
</feature>
<feature type="binding site" evidence="9">
    <location>
        <position position="25"/>
    </location>
    <ligand>
        <name>Mg(2+)</name>
        <dbReference type="ChEBI" id="CHEBI:18420"/>
    </ligand>
</feature>
<evidence type="ECO:0000256" key="1">
    <source>
        <dbReference type="ARBA" id="ARBA00008748"/>
    </source>
</evidence>
<evidence type="ECO:0000256" key="6">
    <source>
        <dbReference type="ARBA" id="ARBA00022777"/>
    </source>
</evidence>
<feature type="binding site" evidence="9">
    <location>
        <position position="116"/>
    </location>
    <ligand>
        <name>substrate</name>
    </ligand>
</feature>
<evidence type="ECO:0000313" key="11">
    <source>
        <dbReference type="EMBL" id="PXX20404.1"/>
    </source>
</evidence>
<evidence type="ECO:0000256" key="2">
    <source>
        <dbReference type="ARBA" id="ARBA00022490"/>
    </source>
</evidence>
<gene>
    <name evidence="9" type="primary">ackA</name>
    <name evidence="11" type="ORF">C7400_101131</name>
</gene>
<comment type="function">
    <text evidence="9">Catalyzes the formation of acetyl phosphate from acetate and ATP. Can also catalyze the reverse reaction.</text>
</comment>
<dbReference type="Proteomes" id="UP000247515">
    <property type="component" value="Unassembled WGS sequence"/>
</dbReference>
<dbReference type="Gene3D" id="3.30.420.40">
    <property type="match status" value="2"/>
</dbReference>
<evidence type="ECO:0000313" key="12">
    <source>
        <dbReference type="Proteomes" id="UP000247515"/>
    </source>
</evidence>
<dbReference type="PANTHER" id="PTHR21060">
    <property type="entry name" value="ACETATE KINASE"/>
    <property type="match status" value="1"/>
</dbReference>
<organism evidence="11 12">
    <name type="scientific">Paraburkholderia tropica</name>
    <dbReference type="NCBI Taxonomy" id="92647"/>
    <lineage>
        <taxon>Bacteria</taxon>
        <taxon>Pseudomonadati</taxon>
        <taxon>Pseudomonadota</taxon>
        <taxon>Betaproteobacteria</taxon>
        <taxon>Burkholderiales</taxon>
        <taxon>Burkholderiaceae</taxon>
        <taxon>Paraburkholderia</taxon>
    </lineage>
</organism>
<dbReference type="PRINTS" id="PR00471">
    <property type="entry name" value="ACETATEKNASE"/>
</dbReference>
<dbReference type="InterPro" id="IPR023865">
    <property type="entry name" value="Aliphatic_acid_kinase_CS"/>
</dbReference>
<dbReference type="InterPro" id="IPR000890">
    <property type="entry name" value="Aliphatic_acid_kin_short-chain"/>
</dbReference>
<evidence type="ECO:0000256" key="8">
    <source>
        <dbReference type="ARBA" id="ARBA00022842"/>
    </source>
</evidence>
<comment type="subunit">
    <text evidence="9">Homodimer.</text>
</comment>
<dbReference type="PANTHER" id="PTHR21060:SF21">
    <property type="entry name" value="ACETATE KINASE"/>
    <property type="match status" value="1"/>
</dbReference>
<feature type="binding site" evidence="9">
    <location>
        <begin position="350"/>
        <end position="354"/>
    </location>
    <ligand>
        <name>ATP</name>
        <dbReference type="ChEBI" id="CHEBI:30616"/>
    </ligand>
</feature>
<feature type="binding site" evidence="9">
    <location>
        <begin position="305"/>
        <end position="307"/>
    </location>
    <ligand>
        <name>ATP</name>
        <dbReference type="ChEBI" id="CHEBI:30616"/>
    </ligand>
</feature>
<keyword evidence="12" id="KW-1185">Reference proteome</keyword>
<comment type="catalytic activity">
    <reaction evidence="9">
        <text>acetate + ATP = acetyl phosphate + ADP</text>
        <dbReference type="Rhea" id="RHEA:11352"/>
        <dbReference type="ChEBI" id="CHEBI:22191"/>
        <dbReference type="ChEBI" id="CHEBI:30089"/>
        <dbReference type="ChEBI" id="CHEBI:30616"/>
        <dbReference type="ChEBI" id="CHEBI:456216"/>
        <dbReference type="EC" id="2.7.2.1"/>
    </reaction>
</comment>
<dbReference type="PROSITE" id="PS01075">
    <property type="entry name" value="ACETATE_KINASE_1"/>
    <property type="match status" value="1"/>
</dbReference>
<keyword evidence="3 9" id="KW-0808">Transferase</keyword>
<name>A0ABX5MWQ3_9BURK</name>
<keyword evidence="5 9" id="KW-0547">Nucleotide-binding</keyword>
<comment type="subcellular location">
    <subcellularLocation>
        <location evidence="9">Cytoplasm</location>
    </subcellularLocation>
</comment>
<dbReference type="InterPro" id="IPR004372">
    <property type="entry name" value="Ac/propionate_kinase"/>
</dbReference>
<dbReference type="EMBL" id="QJJV01000001">
    <property type="protein sequence ID" value="PXX20404.1"/>
    <property type="molecule type" value="Genomic_DNA"/>
</dbReference>
<protein>
    <recommendedName>
        <fullName evidence="9">Acetate kinase</fullName>
        <ecNumber evidence="9">2.7.2.1</ecNumber>
    </recommendedName>
    <alternativeName>
        <fullName evidence="9">Acetokinase</fullName>
    </alternativeName>
</protein>
<dbReference type="PIRSF" id="PIRSF000722">
    <property type="entry name" value="Acetate_prop_kin"/>
    <property type="match status" value="1"/>
</dbReference>
<comment type="cofactor">
    <cofactor evidence="9">
        <name>Mg(2+)</name>
        <dbReference type="ChEBI" id="CHEBI:18420"/>
    </cofactor>
    <cofactor evidence="9">
        <name>Mn(2+)</name>
        <dbReference type="ChEBI" id="CHEBI:29035"/>
    </cofactor>
    <text evidence="9">Mg(2+). Can also accept Mn(2+).</text>
</comment>
<evidence type="ECO:0000256" key="3">
    <source>
        <dbReference type="ARBA" id="ARBA00022679"/>
    </source>
</evidence>
<feature type="binding site" evidence="9">
    <location>
        <begin position="231"/>
        <end position="235"/>
    </location>
    <ligand>
        <name>ATP</name>
        <dbReference type="ChEBI" id="CHEBI:30616"/>
    </ligand>
</feature>
<keyword evidence="7 9" id="KW-0067">ATP-binding</keyword>
<feature type="binding site" evidence="9">
    <location>
        <position position="402"/>
    </location>
    <ligand>
        <name>Mg(2+)</name>
        <dbReference type="ChEBI" id="CHEBI:18420"/>
    </ligand>
</feature>
<dbReference type="Pfam" id="PF00871">
    <property type="entry name" value="Acetate_kinase"/>
    <property type="match status" value="1"/>
</dbReference>
<evidence type="ECO:0000256" key="10">
    <source>
        <dbReference type="RuleBase" id="RU003835"/>
    </source>
</evidence>
<evidence type="ECO:0000256" key="7">
    <source>
        <dbReference type="ARBA" id="ARBA00022840"/>
    </source>
</evidence>
<feature type="site" description="Transition state stabilizer" evidence="9">
    <location>
        <position position="204"/>
    </location>
</feature>
<dbReference type="HAMAP" id="MF_00020">
    <property type="entry name" value="Acetate_kinase"/>
    <property type="match status" value="1"/>
</dbReference>
<reference evidence="11 12" key="1">
    <citation type="submission" date="2018-05" db="EMBL/GenBank/DDBJ databases">
        <title>Genomic Encyclopedia of Type Strains, Phase IV (KMG-V): Genome sequencing to study the core and pangenomes of soil and plant-associated prokaryotes.</title>
        <authorList>
            <person name="Whitman W."/>
        </authorList>
    </citation>
    <scope>NUCLEOTIDE SEQUENCE [LARGE SCALE GENOMIC DNA]</scope>
    <source>
        <strain evidence="11 12">SIr-6563</strain>
    </source>
</reference>
<evidence type="ECO:0000256" key="4">
    <source>
        <dbReference type="ARBA" id="ARBA00022723"/>
    </source>
</evidence>
<evidence type="ECO:0000256" key="9">
    <source>
        <dbReference type="HAMAP-Rule" id="MF_00020"/>
    </source>
</evidence>
<keyword evidence="2 9" id="KW-0963">Cytoplasm</keyword>
<keyword evidence="6 9" id="KW-0418">Kinase</keyword>
<comment type="similarity">
    <text evidence="1 9 10">Belongs to the acetokinase family.</text>
</comment>
<sequence length="435" mass="45882">MTAHLTSAQLSEQHAAEGQIVLVVNAGSSSIKCSVYRVIDDPHAEAGARAIHGAGGQIEGIGVAPRVVAHMADGRLIVDEKFPVAQVADHDAAFRLLRLVLAVGLRDTPPAAIGHRVVHGGAHFTDAVLIDDKVIEELDALTPLAPLHQPHNLAAIRAVRVAAPELPQVACFDTAFHAGNDIMAQLFALPFHYYEEGIRRYGFHGLSYEYIAHHLHTVAPDIARGRVIVAHLGNGASLCAMKDGKSVETTMGLTALDGLPMGTRCGALDAGAVLWMMAHGMDYAAIEKVLYQESGLKGISGLSSDMRELLASDSKQAKLAVDFYTYRIAQEVGKLAVVLGGLDALVFTAGIGEHAAPVRAQVCERLAPVFGIALDTAANDAGKERVSASDSRVPVFAIPTDEEGMIALHTARLLREAHVHAQPDAGAGAAARLGQ</sequence>
<feature type="active site" description="Proton donor/acceptor" evidence="9">
    <location>
        <position position="173"/>
    </location>
</feature>
<comment type="caution">
    <text evidence="11">The sequence shown here is derived from an EMBL/GenBank/DDBJ whole genome shotgun (WGS) entry which is preliminary data.</text>
</comment>
<keyword evidence="4 9" id="KW-0479">Metal-binding</keyword>
<keyword evidence="8 9" id="KW-0460">Magnesium</keyword>
<dbReference type="RefSeq" id="WP_234774576.1">
    <property type="nucleotide sequence ID" value="NZ_CADFGS010000002.1"/>
</dbReference>
<dbReference type="SUPFAM" id="SSF53067">
    <property type="entry name" value="Actin-like ATPase domain"/>
    <property type="match status" value="2"/>
</dbReference>
<evidence type="ECO:0000256" key="5">
    <source>
        <dbReference type="ARBA" id="ARBA00022741"/>
    </source>
</evidence>
<dbReference type="InterPro" id="IPR043129">
    <property type="entry name" value="ATPase_NBD"/>
</dbReference>
<dbReference type="NCBIfam" id="TIGR00016">
    <property type="entry name" value="ackA"/>
    <property type="match status" value="1"/>
</dbReference>
<accession>A0ABX5MWQ3</accession>